<evidence type="ECO:0000313" key="2">
    <source>
        <dbReference type="Proteomes" id="UP000024635"/>
    </source>
</evidence>
<proteinExistence type="predicted"/>
<dbReference type="AlphaFoldDB" id="A0A016V736"/>
<keyword evidence="2" id="KW-1185">Reference proteome</keyword>
<gene>
    <name evidence="1" type="primary">Acey_s0015.g2667</name>
    <name evidence="1" type="ORF">Y032_0015g2667</name>
</gene>
<comment type="caution">
    <text evidence="1">The sequence shown here is derived from an EMBL/GenBank/DDBJ whole genome shotgun (WGS) entry which is preliminary data.</text>
</comment>
<protein>
    <submittedName>
        <fullName evidence="1">Uncharacterized protein</fullName>
    </submittedName>
</protein>
<dbReference type="Proteomes" id="UP000024635">
    <property type="component" value="Unassembled WGS sequence"/>
</dbReference>
<dbReference type="EMBL" id="JARK01001351">
    <property type="protein sequence ID" value="EYC23474.1"/>
    <property type="molecule type" value="Genomic_DNA"/>
</dbReference>
<name>A0A016V736_9BILA</name>
<reference evidence="2" key="1">
    <citation type="journal article" date="2015" name="Nat. Genet.">
        <title>The genome and transcriptome of the zoonotic hookworm Ancylostoma ceylanicum identify infection-specific gene families.</title>
        <authorList>
            <person name="Schwarz E.M."/>
            <person name="Hu Y."/>
            <person name="Antoshechkin I."/>
            <person name="Miller M.M."/>
            <person name="Sternberg P.W."/>
            <person name="Aroian R.V."/>
        </authorList>
    </citation>
    <scope>NUCLEOTIDE SEQUENCE</scope>
    <source>
        <strain evidence="2">HY135</strain>
    </source>
</reference>
<organism evidence="1 2">
    <name type="scientific">Ancylostoma ceylanicum</name>
    <dbReference type="NCBI Taxonomy" id="53326"/>
    <lineage>
        <taxon>Eukaryota</taxon>
        <taxon>Metazoa</taxon>
        <taxon>Ecdysozoa</taxon>
        <taxon>Nematoda</taxon>
        <taxon>Chromadorea</taxon>
        <taxon>Rhabditida</taxon>
        <taxon>Rhabditina</taxon>
        <taxon>Rhabditomorpha</taxon>
        <taxon>Strongyloidea</taxon>
        <taxon>Ancylostomatidae</taxon>
        <taxon>Ancylostomatinae</taxon>
        <taxon>Ancylostoma</taxon>
    </lineage>
</organism>
<sequence length="123" mass="13380">MEGAPITIAPLRGLPRLATYAARLAAVARPPSPNSKSTFIRIQRSIEPDSVAGRCQWCYTVSSYPVSPDFATTAGHLHMDKVKEETPDERGDELRLAAIHGDVTWQSIPIISTVLISYIAGSF</sequence>
<accession>A0A016V736</accession>
<evidence type="ECO:0000313" key="1">
    <source>
        <dbReference type="EMBL" id="EYC23474.1"/>
    </source>
</evidence>